<dbReference type="InterPro" id="IPR021868">
    <property type="entry name" value="Alpha_2_Macroglob_MG3"/>
</dbReference>
<dbReference type="SMART" id="SM01360">
    <property type="entry name" value="A2M"/>
    <property type="match status" value="1"/>
</dbReference>
<evidence type="ECO:0000313" key="4">
    <source>
        <dbReference type="EMBL" id="RKX71573.1"/>
    </source>
</evidence>
<protein>
    <recommendedName>
        <fullName evidence="6">Alpha-2-macroglobulin</fullName>
    </recommendedName>
</protein>
<dbReference type="Pfam" id="PF11974">
    <property type="entry name" value="bMG3"/>
    <property type="match status" value="1"/>
</dbReference>
<dbReference type="Pfam" id="PF01835">
    <property type="entry name" value="MG2"/>
    <property type="match status" value="1"/>
</dbReference>
<dbReference type="Pfam" id="PF00207">
    <property type="entry name" value="A2M"/>
    <property type="match status" value="1"/>
</dbReference>
<dbReference type="InterPro" id="IPR002890">
    <property type="entry name" value="MG2"/>
</dbReference>
<dbReference type="InterPro" id="IPR008930">
    <property type="entry name" value="Terpenoid_cyclase/PrenylTrfase"/>
</dbReference>
<dbReference type="InterPro" id="IPR051802">
    <property type="entry name" value="YfhM-like"/>
</dbReference>
<feature type="non-terminal residue" evidence="4">
    <location>
        <position position="1663"/>
    </location>
</feature>
<evidence type="ECO:0000256" key="1">
    <source>
        <dbReference type="ARBA" id="ARBA00010556"/>
    </source>
</evidence>
<dbReference type="PANTHER" id="PTHR40094:SF1">
    <property type="entry name" value="UBIQUITIN DOMAIN-CONTAINING PROTEIN"/>
    <property type="match status" value="1"/>
</dbReference>
<dbReference type="CDD" id="cd02891">
    <property type="entry name" value="A2M_like"/>
    <property type="match status" value="1"/>
</dbReference>
<evidence type="ECO:0008006" key="6">
    <source>
        <dbReference type="Google" id="ProtNLM"/>
    </source>
</evidence>
<dbReference type="Gene3D" id="1.50.10.20">
    <property type="match status" value="1"/>
</dbReference>
<dbReference type="InterPro" id="IPR041203">
    <property type="entry name" value="Bact_A2M_MG5"/>
</dbReference>
<dbReference type="Proteomes" id="UP000268469">
    <property type="component" value="Unassembled WGS sequence"/>
</dbReference>
<dbReference type="SUPFAM" id="SSF48239">
    <property type="entry name" value="Terpenoid cyclases/Protein prenyltransferases"/>
    <property type="match status" value="1"/>
</dbReference>
<dbReference type="SMART" id="SM01419">
    <property type="entry name" value="Thiol-ester_cl"/>
    <property type="match status" value="1"/>
</dbReference>
<comment type="caution">
    <text evidence="4">The sequence shown here is derived from an EMBL/GenBank/DDBJ whole genome shotgun (WGS) entry which is preliminary data.</text>
</comment>
<evidence type="ECO:0000259" key="3">
    <source>
        <dbReference type="SMART" id="SM01360"/>
    </source>
</evidence>
<evidence type="ECO:0000313" key="5">
    <source>
        <dbReference type="Proteomes" id="UP000268469"/>
    </source>
</evidence>
<feature type="domain" description="Alpha-2-macroglobulin" evidence="3">
    <location>
        <begin position="1113"/>
        <end position="1201"/>
    </location>
</feature>
<organism evidence="4 5">
    <name type="scientific">candidate division WOR-3 bacterium</name>
    <dbReference type="NCBI Taxonomy" id="2052148"/>
    <lineage>
        <taxon>Bacteria</taxon>
        <taxon>Bacteria division WOR-3</taxon>
    </lineage>
</organism>
<feature type="domain" description="Alpha-2-macroglobulin bait region" evidence="2">
    <location>
        <begin position="920"/>
        <end position="1055"/>
    </location>
</feature>
<dbReference type="Gene3D" id="2.60.40.1930">
    <property type="match status" value="1"/>
</dbReference>
<evidence type="ECO:0000259" key="2">
    <source>
        <dbReference type="SMART" id="SM01359"/>
    </source>
</evidence>
<dbReference type="InterPro" id="IPR011625">
    <property type="entry name" value="A2M_N_BRD"/>
</dbReference>
<dbReference type="GO" id="GO:0004866">
    <property type="term" value="F:endopeptidase inhibitor activity"/>
    <property type="evidence" value="ECO:0007669"/>
    <property type="project" value="InterPro"/>
</dbReference>
<dbReference type="InterPro" id="IPR001599">
    <property type="entry name" value="Macroglobln_a2"/>
</dbReference>
<dbReference type="PANTHER" id="PTHR40094">
    <property type="entry name" value="ALPHA-2-MACROGLOBULIN HOMOLOG"/>
    <property type="match status" value="1"/>
</dbReference>
<comment type="similarity">
    <text evidence="1">Belongs to the protease inhibitor I39 (alpha-2-macroglobulin) family. Bacterial alpha-2-macroglobulin subfamily.</text>
</comment>
<gene>
    <name evidence="4" type="ORF">DRP53_01195</name>
</gene>
<sequence length="1663" mass="189334">MKRTYLVLIIVGVIAIALFSHFQSLSIRREREKEAAGLMVKIQPQGELEDFPDEMIFRFREPFPGAEGVVIPPESIRNFLRIEPELKTSGHWVSEQTFELKLSGLRPDQWYEVTLFRIPLVSQEESIPPQQVRFRTPPFAPLTATLVSLRRGEAEIAVEFNLPPDPAGIGEFIQVVDSRRKEVRISSITPVRDNKKIILLKTPVLRAPQQYQVVLKKGLISDQGFPLTRDFSLTVPIGFPANPLGFNRYEIEESEEGYLVTIRMSTLREPRCEIDEEGLKQRIRIRPQLPFQVSASGRNIFIFADFIPKKSYEITLKAGIRTKKKSRLLSDHKFTLTVPEPREVLRFLYQGRYFGKAGSWRLPVRVSQLDTLRLSIIYMPPANLLFWHRKDWGRKWSIHSYGEPVISDRLIPIEASRTRVVWIDLKEYLPTPAKGVYLVQVEGRTRKKRYLSDRIAVVISDLGLVVKWSGQVINVWAFDTKTMEPVENVDIEVRSRKNFITGSGRTDGTGFTAIPIQKKGRDVYLVTATKGKEWTYLLAPDLRLAREDFDVAGEDPEIPYLGYLYPERDLYRPGEEVHFAVVVREPRTYHGVSIPIRVLIRDPKGSDCLALTGRTDESGLARFTFPTSPSAPTGKYLLILKAGERTLHTGAVFVETFVPERMRVELKIPEEPDIYTGFPIELSAEYLFGAPASGEEYRIRLAAEEIRFRAPGYYGYAFGPYRTDQTRIPSYRMEPVTGELDNEGRAKVMAKVDPSVVFQGPVQLTINATVSEGASGRVTSKTITRTVHLRPFYIGLRSDHRRIFEDSPIRIKGVLLRPDGSLYKKKTGLRYRIYRLSWSYSYHYYEDYSWDERLQRIPVTELKRITARDGKFSFTFTPKSSYHDYLIEVVDPSGLTLTQLRLAGWGWWYEEEKVESPEVVRLRLNKKVYEPGDLVEVEALLPFEGKILWTVELDSIYRSELTEAKGEVARWSFRAPSGLSTVYVSALLLRSGGNYLIQRGFGLERVRIRPGSVRLGLKLDLPERIRPGEELVIRVKGSERFEGTIAVVDEGILQITNFTTPDPYERILRDLRLLINTAESFGWIVRKFLEKTGGGLYEREEEFPQPRFARIVSFWSGILKSDGKGRLTYRVQIPPYHGRLRVMVAGVNESRLGSAEGEVVVRSDVVITPTIPRFLHTEDRFSFPITLINTTPSSRETRLQVKLTGARIGRDRFTVKLPPQGKETVWIEGRALDLPGSVTIEITGRTGSERYQESFEIPLYPNLPYITGSEYLEVKPGRTDLSPHFQDWYPRAHLAHLILAPIPALSRLNHLRYVIHYPYGCIEQTSTSTFLLLNLSPLLPVIDPELSQARYQDMVNSGIRRIISMQTPSGGFAFWPGGGRPQPWASGYATLVLIEAKEAGFFIPKGVIDAALNYLDALPEKSGFIYYVLARGGHLARRPTVVDRLVARARKEEFAIPSGLWICGAIHFAGRTGAAGRCLEAVLKKRAPVGRRYSGDFYSQLQYQGMTLYLLLSIDPEHEAVADLLTRIATALAGRSYYYTTQELAWCLAGIGQYARKVRGEYQAKLRVDGKLRPAKEKNGIFAWHLKNCGGKRVELELKSGSPLFLGIENTGFSRKVRSFQPVFNRLYLERRLYSYTGKPVSSARTGDLLVMRVRVRGSGYYQ</sequence>
<name>A0A660SLH4_UNCW3</name>
<dbReference type="Pfam" id="PF07703">
    <property type="entry name" value="A2M_BRD"/>
    <property type="match status" value="1"/>
</dbReference>
<dbReference type="InterPro" id="IPR047565">
    <property type="entry name" value="Alpha-macroglob_thiol-ester_cl"/>
</dbReference>
<dbReference type="Pfam" id="PF17972">
    <property type="entry name" value="bMG5"/>
    <property type="match status" value="1"/>
</dbReference>
<proteinExistence type="inferred from homology"/>
<accession>A0A660SLH4</accession>
<reference evidence="4 5" key="1">
    <citation type="submission" date="2018-06" db="EMBL/GenBank/DDBJ databases">
        <title>Extensive metabolic versatility and redundancy in microbially diverse, dynamic hydrothermal sediments.</title>
        <authorList>
            <person name="Dombrowski N."/>
            <person name="Teske A."/>
            <person name="Baker B.J."/>
        </authorList>
    </citation>
    <scope>NUCLEOTIDE SEQUENCE [LARGE SCALE GENOMIC DNA]</scope>
    <source>
        <strain evidence="4">B36_G15</strain>
    </source>
</reference>
<dbReference type="SMART" id="SM01359">
    <property type="entry name" value="A2M_N_2"/>
    <property type="match status" value="1"/>
</dbReference>
<dbReference type="EMBL" id="QNBE01000006">
    <property type="protein sequence ID" value="RKX71573.1"/>
    <property type="molecule type" value="Genomic_DNA"/>
</dbReference>